<dbReference type="FunFam" id="3.40.50.720:FF:000084">
    <property type="entry name" value="Short-chain dehydrogenase reductase"/>
    <property type="match status" value="1"/>
</dbReference>
<reference evidence="3 4" key="1">
    <citation type="journal article" date="2016" name="Mol. Biol. Evol.">
        <title>Comparative Genomics of Early-Diverging Mushroom-Forming Fungi Provides Insights into the Origins of Lignocellulose Decay Capabilities.</title>
        <authorList>
            <person name="Nagy L.G."/>
            <person name="Riley R."/>
            <person name="Tritt A."/>
            <person name="Adam C."/>
            <person name="Daum C."/>
            <person name="Floudas D."/>
            <person name="Sun H."/>
            <person name="Yadav J.S."/>
            <person name="Pangilinan J."/>
            <person name="Larsson K.H."/>
            <person name="Matsuura K."/>
            <person name="Barry K."/>
            <person name="Labutti K."/>
            <person name="Kuo R."/>
            <person name="Ohm R.A."/>
            <person name="Bhattacharya S.S."/>
            <person name="Shirouzu T."/>
            <person name="Yoshinaga Y."/>
            <person name="Martin F.M."/>
            <person name="Grigoriev I.V."/>
            <person name="Hibbett D.S."/>
        </authorList>
    </citation>
    <scope>NUCLEOTIDE SEQUENCE [LARGE SCALE GENOMIC DNA]</scope>
    <source>
        <strain evidence="3 4">CBS 109695</strain>
    </source>
</reference>
<dbReference type="GO" id="GO:0048038">
    <property type="term" value="F:quinone binding"/>
    <property type="evidence" value="ECO:0007669"/>
    <property type="project" value="TreeGrafter"/>
</dbReference>
<proteinExistence type="inferred from homology"/>
<protein>
    <submittedName>
        <fullName evidence="3">NAD(P)-binding protein</fullName>
    </submittedName>
</protein>
<dbReference type="InterPro" id="IPR036291">
    <property type="entry name" value="NAD(P)-bd_dom_sf"/>
</dbReference>
<dbReference type="OrthoDB" id="498125at2759"/>
<evidence type="ECO:0000313" key="4">
    <source>
        <dbReference type="Proteomes" id="UP000076532"/>
    </source>
</evidence>
<evidence type="ECO:0000256" key="2">
    <source>
        <dbReference type="ARBA" id="ARBA00022857"/>
    </source>
</evidence>
<comment type="similarity">
    <text evidence="1">Belongs to the short-chain dehydrogenases/reductases (SDR) family.</text>
</comment>
<dbReference type="SUPFAM" id="SSF51735">
    <property type="entry name" value="NAD(P)-binding Rossmann-fold domains"/>
    <property type="match status" value="1"/>
</dbReference>
<organism evidence="3 4">
    <name type="scientific">Athelia psychrophila</name>
    <dbReference type="NCBI Taxonomy" id="1759441"/>
    <lineage>
        <taxon>Eukaryota</taxon>
        <taxon>Fungi</taxon>
        <taxon>Dikarya</taxon>
        <taxon>Basidiomycota</taxon>
        <taxon>Agaricomycotina</taxon>
        <taxon>Agaricomycetes</taxon>
        <taxon>Agaricomycetidae</taxon>
        <taxon>Atheliales</taxon>
        <taxon>Atheliaceae</taxon>
        <taxon>Athelia</taxon>
    </lineage>
</organism>
<dbReference type="GO" id="GO:0006633">
    <property type="term" value="P:fatty acid biosynthetic process"/>
    <property type="evidence" value="ECO:0007669"/>
    <property type="project" value="TreeGrafter"/>
</dbReference>
<dbReference type="Proteomes" id="UP000076532">
    <property type="component" value="Unassembled WGS sequence"/>
</dbReference>
<sequence>MSKGVALVTGSGSARGIGRAISLRLADDGFDVAVTDIPTNQRNLETLVEEIKAKGRKSCSILADVTQEEQVKMMVETVVRDLGGLDVMIANAGVCPSGDILTETSAEDFQRTFDVNTKAVFFCYKYAGKQMIAQGRGGRILAASSSLGKKAAPFMAPYCASKFAVRGLTQSLAQELGPHGITVNAYCPGPVDTELLAESAARVDEKQGRAPGTFMKMLDKASPLGYKGAPVDIASVVAYLASKEAHFITGQSITVDGGVVFD</sequence>
<accession>A0A166Q4R2</accession>
<dbReference type="Gene3D" id="3.40.50.720">
    <property type="entry name" value="NAD(P)-binding Rossmann-like Domain"/>
    <property type="match status" value="1"/>
</dbReference>
<dbReference type="PROSITE" id="PS00061">
    <property type="entry name" value="ADH_SHORT"/>
    <property type="match status" value="1"/>
</dbReference>
<dbReference type="PANTHER" id="PTHR42760">
    <property type="entry name" value="SHORT-CHAIN DEHYDROGENASES/REDUCTASES FAMILY MEMBER"/>
    <property type="match status" value="1"/>
</dbReference>
<dbReference type="InterPro" id="IPR002347">
    <property type="entry name" value="SDR_fam"/>
</dbReference>
<dbReference type="InterPro" id="IPR020904">
    <property type="entry name" value="Sc_DH/Rdtase_CS"/>
</dbReference>
<dbReference type="Pfam" id="PF13561">
    <property type="entry name" value="adh_short_C2"/>
    <property type="match status" value="1"/>
</dbReference>
<dbReference type="AlphaFoldDB" id="A0A166Q4R2"/>
<evidence type="ECO:0000256" key="1">
    <source>
        <dbReference type="ARBA" id="ARBA00006484"/>
    </source>
</evidence>
<dbReference type="PRINTS" id="PR00081">
    <property type="entry name" value="GDHRDH"/>
</dbReference>
<dbReference type="PRINTS" id="PR00080">
    <property type="entry name" value="SDRFAMILY"/>
</dbReference>
<gene>
    <name evidence="3" type="ORF">FIBSPDRAFT_928429</name>
</gene>
<dbReference type="GO" id="GO:0016616">
    <property type="term" value="F:oxidoreductase activity, acting on the CH-OH group of donors, NAD or NADP as acceptor"/>
    <property type="evidence" value="ECO:0007669"/>
    <property type="project" value="TreeGrafter"/>
</dbReference>
<dbReference type="EMBL" id="KV417512">
    <property type="protein sequence ID" value="KZP26749.1"/>
    <property type="molecule type" value="Genomic_DNA"/>
</dbReference>
<dbReference type="PANTHER" id="PTHR42760:SF121">
    <property type="entry name" value="3-OXOACYL-(ACYL-CARRIER-PROTEIN) REDUCTASE"/>
    <property type="match status" value="1"/>
</dbReference>
<evidence type="ECO:0000313" key="3">
    <source>
        <dbReference type="EMBL" id="KZP26749.1"/>
    </source>
</evidence>
<keyword evidence="2" id="KW-0521">NADP</keyword>
<dbReference type="STRING" id="436010.A0A166Q4R2"/>
<keyword evidence="4" id="KW-1185">Reference proteome</keyword>
<name>A0A166Q4R2_9AGAM</name>